<dbReference type="InterPro" id="IPR036165">
    <property type="entry name" value="YefM-like_sf"/>
</dbReference>
<dbReference type="PANTHER" id="PTHR35377">
    <property type="entry name" value="ANTITOXIN VAPB49-RELATED-RELATED"/>
    <property type="match status" value="1"/>
</dbReference>
<evidence type="ECO:0000313" key="4">
    <source>
        <dbReference type="Proteomes" id="UP000001338"/>
    </source>
</evidence>
<dbReference type="Pfam" id="PF02604">
    <property type="entry name" value="PhdYeFM_antitox"/>
    <property type="match status" value="1"/>
</dbReference>
<dbReference type="GeneID" id="61111280"/>
<protein>
    <recommendedName>
        <fullName evidence="2">Antitoxin</fullName>
    </recommendedName>
</protein>
<dbReference type="EMBL" id="AFLV02000020">
    <property type="protein sequence ID" value="EKR65399.1"/>
    <property type="molecule type" value="Genomic_DNA"/>
</dbReference>
<sequence length="133" mass="15526">MKSVGIRDFKNNLNKYLHLAKAGETIVITEHEQVIAEIKKPSEFLNDLKKRSYIYLEEQNRIGKIKLAKRNQSQIDSILKRYTRKMPRINWGAIRKDSRTDRLTATCETQLRSLKSRATFFARLACSEPKNIS</sequence>
<comment type="caution">
    <text evidence="3">The sequence shown here is derived from an EMBL/GenBank/DDBJ whole genome shotgun (WGS) entry which is preliminary data.</text>
</comment>
<comment type="similarity">
    <text evidence="1 2">Belongs to the phD/YefM antitoxin family.</text>
</comment>
<comment type="function">
    <text evidence="2">Antitoxin component of a type II toxin-antitoxin (TA) system.</text>
</comment>
<proteinExistence type="inferred from homology"/>
<dbReference type="Gene3D" id="3.40.1620.10">
    <property type="entry name" value="YefM-like domain"/>
    <property type="match status" value="1"/>
</dbReference>
<gene>
    <name evidence="3" type="ORF">LEP1GSC036_0211</name>
</gene>
<dbReference type="Proteomes" id="UP000001338">
    <property type="component" value="Unassembled WGS sequence"/>
</dbReference>
<evidence type="ECO:0000256" key="2">
    <source>
        <dbReference type="RuleBase" id="RU362080"/>
    </source>
</evidence>
<organism evidence="3 4">
    <name type="scientific">Leptospira weilii str. 2006001853</name>
    <dbReference type="NCBI Taxonomy" id="1001589"/>
    <lineage>
        <taxon>Bacteria</taxon>
        <taxon>Pseudomonadati</taxon>
        <taxon>Spirochaetota</taxon>
        <taxon>Spirochaetia</taxon>
        <taxon>Leptospirales</taxon>
        <taxon>Leptospiraceae</taxon>
        <taxon>Leptospira</taxon>
    </lineage>
</organism>
<dbReference type="InterPro" id="IPR051416">
    <property type="entry name" value="phD-YefM_TA_antitoxins"/>
</dbReference>
<reference evidence="3 4" key="1">
    <citation type="submission" date="2012-10" db="EMBL/GenBank/DDBJ databases">
        <authorList>
            <person name="Harkins D.M."/>
            <person name="Durkin A.S."/>
            <person name="Brinkac L.M."/>
            <person name="Haft D.H."/>
            <person name="Selengut J.D."/>
            <person name="Sanka R."/>
            <person name="DePew J."/>
            <person name="Purushe J."/>
            <person name="Whelen A.C."/>
            <person name="Vinetz J.M."/>
            <person name="Sutton G.G."/>
            <person name="Nierman W.C."/>
            <person name="Fouts D.E."/>
        </authorList>
    </citation>
    <scope>NUCLEOTIDE SEQUENCE [LARGE SCALE GENOMIC DNA]</scope>
    <source>
        <strain evidence="3 4">2006001853</strain>
    </source>
</reference>
<evidence type="ECO:0000313" key="3">
    <source>
        <dbReference type="EMBL" id="EKR65399.1"/>
    </source>
</evidence>
<accession>A0A828Z2A9</accession>
<evidence type="ECO:0000256" key="1">
    <source>
        <dbReference type="ARBA" id="ARBA00009981"/>
    </source>
</evidence>
<name>A0A828Z2A9_9LEPT</name>
<dbReference type="PANTHER" id="PTHR35377:SF8">
    <property type="entry name" value="ANTITOXIN VAPB22"/>
    <property type="match status" value="1"/>
</dbReference>
<dbReference type="InterPro" id="IPR006442">
    <property type="entry name" value="Antitoxin_Phd/YefM"/>
</dbReference>
<dbReference type="SUPFAM" id="SSF143120">
    <property type="entry name" value="YefM-like"/>
    <property type="match status" value="1"/>
</dbReference>
<dbReference type="AlphaFoldDB" id="A0A828Z2A9"/>
<dbReference type="RefSeq" id="WP_004499111.1">
    <property type="nucleotide sequence ID" value="NZ_AFLV02000020.1"/>
</dbReference>